<dbReference type="InterPro" id="IPR043597">
    <property type="entry name" value="TPH_dom"/>
</dbReference>
<feature type="region of interest" description="Disordered" evidence="3">
    <location>
        <begin position="551"/>
        <end position="619"/>
    </location>
</feature>
<feature type="compositionally biased region" description="Low complexity" evidence="3">
    <location>
        <begin position="601"/>
        <end position="613"/>
    </location>
</feature>
<feature type="coiled-coil region" evidence="2">
    <location>
        <begin position="98"/>
        <end position="136"/>
    </location>
</feature>
<feature type="domain" description="Trichohyalin-plectin-homology" evidence="4">
    <location>
        <begin position="144"/>
        <end position="480"/>
    </location>
</feature>
<protein>
    <recommendedName>
        <fullName evidence="4">Trichohyalin-plectin-homology domain-containing protein</fullName>
    </recommendedName>
</protein>
<organism evidence="5 6">
    <name type="scientific">Rhizophlyctis rosea</name>
    <dbReference type="NCBI Taxonomy" id="64517"/>
    <lineage>
        <taxon>Eukaryota</taxon>
        <taxon>Fungi</taxon>
        <taxon>Fungi incertae sedis</taxon>
        <taxon>Chytridiomycota</taxon>
        <taxon>Chytridiomycota incertae sedis</taxon>
        <taxon>Chytridiomycetes</taxon>
        <taxon>Rhizophlyctidales</taxon>
        <taxon>Rhizophlyctidaceae</taxon>
        <taxon>Rhizophlyctis</taxon>
    </lineage>
</organism>
<dbReference type="AlphaFoldDB" id="A0AAD5X4A3"/>
<accession>A0AAD5X4A3</accession>
<evidence type="ECO:0000256" key="2">
    <source>
        <dbReference type="SAM" id="Coils"/>
    </source>
</evidence>
<dbReference type="Pfam" id="PF13868">
    <property type="entry name" value="TPH"/>
    <property type="match status" value="1"/>
</dbReference>
<dbReference type="EMBL" id="JADGJD010000546">
    <property type="protein sequence ID" value="KAJ3050168.1"/>
    <property type="molecule type" value="Genomic_DNA"/>
</dbReference>
<dbReference type="InterPro" id="IPR039986">
    <property type="entry name" value="CFAP210"/>
</dbReference>
<evidence type="ECO:0000256" key="3">
    <source>
        <dbReference type="SAM" id="MobiDB-lite"/>
    </source>
</evidence>
<dbReference type="PANTHER" id="PTHR28663">
    <property type="entry name" value="COILED-COIL DOMAIN-CONTAINING PROTEIN 173"/>
    <property type="match status" value="1"/>
</dbReference>
<proteinExistence type="predicted"/>
<keyword evidence="1 2" id="KW-0175">Coiled coil</keyword>
<feature type="region of interest" description="Disordered" evidence="3">
    <location>
        <begin position="495"/>
        <end position="514"/>
    </location>
</feature>
<evidence type="ECO:0000313" key="6">
    <source>
        <dbReference type="Proteomes" id="UP001212841"/>
    </source>
</evidence>
<keyword evidence="6" id="KW-1185">Reference proteome</keyword>
<dbReference type="PANTHER" id="PTHR28663:SF1">
    <property type="entry name" value="CILIA- AND FLAGELLA- ASSOCIATED PROTEIN 210"/>
    <property type="match status" value="1"/>
</dbReference>
<gene>
    <name evidence="5" type="ORF">HK097_008852</name>
</gene>
<feature type="coiled-coil region" evidence="2">
    <location>
        <begin position="196"/>
        <end position="291"/>
    </location>
</feature>
<evidence type="ECO:0000259" key="4">
    <source>
        <dbReference type="Pfam" id="PF13868"/>
    </source>
</evidence>
<evidence type="ECO:0000256" key="1">
    <source>
        <dbReference type="ARBA" id="ARBA00023054"/>
    </source>
</evidence>
<feature type="compositionally biased region" description="Basic and acidic residues" evidence="3">
    <location>
        <begin position="588"/>
        <end position="599"/>
    </location>
</feature>
<dbReference type="Proteomes" id="UP001212841">
    <property type="component" value="Unassembled WGS sequence"/>
</dbReference>
<evidence type="ECO:0000313" key="5">
    <source>
        <dbReference type="EMBL" id="KAJ3050168.1"/>
    </source>
</evidence>
<sequence length="619" mass="71840">MAVGVIDTRGLQEKIGYYPGDYPISYLEKRNGSATGRRRNEPLVINATDLKRLTNQLEGADMEAKITKTMKEDRQSLHALSLTRIQNWTNTIAGARRAKLLAREARLAAEEAKRVEQDEEYAREEAERRRKAIERAKELQWFETDDVKGFHGKVVLFEVLKERDLQLKHKQELLEKTKLQEDTYVTDAEATLRASIEAEQRSIIEARRRVKMLQRDQVKQIEERMSQELAERQNAKAERFNLQSLAQEHHQSLLASNASRKQKQRELRDTLRNMQQELRDKRKKEKEESERDDEVRRAWTERKARQIKTKREVEKQWRLEAQQTRIRLGEQAFTISQNHDAEIEARVAKAVAKKEEEDMRREMERKRKKEMERDELKAYFVDFVQRTEAERQRQKESEREELSEHLRIHADQVAKDKAKKEENLKKGLDLQQTHIEMMAEHAATKALQETLSQNEAALLSESLKADRTKLRDYMVRTAEESWAQDNHRLQDYVKGQVEREEREERGDGGGKESKYRQMLDTGLRLGLTCTRYEWPRVRQELKVRKVDFGQVGGGQAEKSGGKGLPGLPTRANPVTVRSGQLVSAAPGRVERSSGEERGLKVVGVGSRPGSSSSIMTINL</sequence>
<name>A0AAD5X4A3_9FUNG</name>
<reference evidence="5" key="1">
    <citation type="submission" date="2020-05" db="EMBL/GenBank/DDBJ databases">
        <title>Phylogenomic resolution of chytrid fungi.</title>
        <authorList>
            <person name="Stajich J.E."/>
            <person name="Amses K."/>
            <person name="Simmons R."/>
            <person name="Seto K."/>
            <person name="Myers J."/>
            <person name="Bonds A."/>
            <person name="Quandt C.A."/>
            <person name="Barry K."/>
            <person name="Liu P."/>
            <person name="Grigoriev I."/>
            <person name="Longcore J.E."/>
            <person name="James T.Y."/>
        </authorList>
    </citation>
    <scope>NUCLEOTIDE SEQUENCE</scope>
    <source>
        <strain evidence="5">JEL0318</strain>
    </source>
</reference>
<comment type="caution">
    <text evidence="5">The sequence shown here is derived from an EMBL/GenBank/DDBJ whole genome shotgun (WGS) entry which is preliminary data.</text>
</comment>